<keyword evidence="1" id="KW-0472">Membrane</keyword>
<evidence type="ECO:0000256" key="1">
    <source>
        <dbReference type="SAM" id="Phobius"/>
    </source>
</evidence>
<accession>J1ARJ5</accession>
<evidence type="ECO:0000313" key="3">
    <source>
        <dbReference type="EMBL" id="EJG07628.1"/>
    </source>
</evidence>
<dbReference type="InterPro" id="IPR012859">
    <property type="entry name" value="Pilin_N_archaeal"/>
</dbReference>
<feature type="transmembrane region" description="Helical" evidence="1">
    <location>
        <begin position="12"/>
        <end position="35"/>
    </location>
</feature>
<dbReference type="NCBIfam" id="TIGR02537">
    <property type="entry name" value="arch_flag_Nterm"/>
    <property type="match status" value="1"/>
</dbReference>
<dbReference type="Pfam" id="PF07790">
    <property type="entry name" value="Pilin_N"/>
    <property type="match status" value="1"/>
</dbReference>
<gene>
    <name evidence="3" type="ORF">Metli_1683</name>
</gene>
<dbReference type="HOGENOM" id="CLU_116126_2_0_2"/>
<dbReference type="InterPro" id="IPR013373">
    <property type="entry name" value="Flagellin/pilin_N_arc"/>
</dbReference>
<feature type="domain" description="Archaeal Type IV pilin N-terminal" evidence="2">
    <location>
        <begin position="8"/>
        <end position="77"/>
    </location>
</feature>
<evidence type="ECO:0000259" key="2">
    <source>
        <dbReference type="Pfam" id="PF07790"/>
    </source>
</evidence>
<dbReference type="RefSeq" id="WP_004039394.1">
    <property type="nucleotide sequence ID" value="NZ_CM001555.1"/>
</dbReference>
<dbReference type="STRING" id="28892.Metli_1683"/>
<organism evidence="3 4">
    <name type="scientific">Methanofollis liminatans DSM 4140</name>
    <dbReference type="NCBI Taxonomy" id="28892"/>
    <lineage>
        <taxon>Archaea</taxon>
        <taxon>Methanobacteriati</taxon>
        <taxon>Methanobacteriota</taxon>
        <taxon>Stenosarchaea group</taxon>
        <taxon>Methanomicrobia</taxon>
        <taxon>Methanomicrobiales</taxon>
        <taxon>Methanomicrobiaceae</taxon>
        <taxon>Methanofollis</taxon>
    </lineage>
</organism>
<dbReference type="EMBL" id="CM001555">
    <property type="protein sequence ID" value="EJG07628.1"/>
    <property type="molecule type" value="Genomic_DNA"/>
</dbReference>
<evidence type="ECO:0000313" key="4">
    <source>
        <dbReference type="Proteomes" id="UP000005095"/>
    </source>
</evidence>
<sequence>MNRHHPEEAVSHVLGVALMVALAVILAAVTASFVLSMTGGLQTMKFVSVVGEKNDDGTATFTIQGGEDLKTVTGIALVYQDGTVEHHFFGASPSAGATNTSTSSVAGQRIVLAASFTDGTQMMILEKQF</sequence>
<name>J1ARJ5_9EURY</name>
<reference evidence="3 4" key="1">
    <citation type="submission" date="2011-08" db="EMBL/GenBank/DDBJ databases">
        <title>The complete genome of Methanofollis liminatans DSM 4140.</title>
        <authorList>
            <consortium name="US DOE Joint Genome Institute (JGI-PGF)"/>
            <person name="Lucas S."/>
            <person name="Han J."/>
            <person name="Lapidus A."/>
            <person name="Bruce D."/>
            <person name="Goodwin L."/>
            <person name="Pitluck S."/>
            <person name="Peters L."/>
            <person name="Kyrpides N."/>
            <person name="Mavromatis K."/>
            <person name="Ivanova N."/>
            <person name="Mikhailova N."/>
            <person name="Lu M."/>
            <person name="Detter J.C."/>
            <person name="Tapia R."/>
            <person name="Han C."/>
            <person name="Land M."/>
            <person name="Hauser L."/>
            <person name="Markowitz V."/>
            <person name="Cheng J.-F."/>
            <person name="Hugenholtz P."/>
            <person name="Woyke T."/>
            <person name="Wu D."/>
            <person name="Spring S."/>
            <person name="Schuler E."/>
            <person name="Brambilla E."/>
            <person name="Klenk H.-P."/>
            <person name="Eisen J.A."/>
        </authorList>
    </citation>
    <scope>NUCLEOTIDE SEQUENCE [LARGE SCALE GENOMIC DNA]</scope>
    <source>
        <strain evidence="3 4">DSM 4140</strain>
    </source>
</reference>
<keyword evidence="1" id="KW-0812">Transmembrane</keyword>
<protein>
    <recommendedName>
        <fullName evidence="2">Archaeal Type IV pilin N-terminal domain-containing protein</fullName>
    </recommendedName>
</protein>
<dbReference type="Proteomes" id="UP000005095">
    <property type="component" value="Chromosome"/>
</dbReference>
<dbReference type="AlphaFoldDB" id="J1ARJ5"/>
<keyword evidence="1" id="KW-1133">Transmembrane helix</keyword>
<dbReference type="OrthoDB" id="379001at2157"/>
<keyword evidence="4" id="KW-1185">Reference proteome</keyword>
<proteinExistence type="predicted"/>